<accession>A0ABQ5BCK3</accession>
<dbReference type="Proteomes" id="UP001151760">
    <property type="component" value="Unassembled WGS sequence"/>
</dbReference>
<evidence type="ECO:0000256" key="1">
    <source>
        <dbReference type="PROSITE-ProRule" id="PRU00047"/>
    </source>
</evidence>
<feature type="compositionally biased region" description="Basic and acidic residues" evidence="3">
    <location>
        <begin position="132"/>
        <end position="152"/>
    </location>
</feature>
<keyword evidence="2" id="KW-0175">Coiled coil</keyword>
<feature type="region of interest" description="Disordered" evidence="3">
    <location>
        <begin position="403"/>
        <end position="453"/>
    </location>
</feature>
<evidence type="ECO:0000313" key="5">
    <source>
        <dbReference type="EMBL" id="GJT12580.1"/>
    </source>
</evidence>
<protein>
    <submittedName>
        <fullName evidence="5">Zf-CCHC domain-containing protein</fullName>
    </submittedName>
</protein>
<organism evidence="5 6">
    <name type="scientific">Tanacetum coccineum</name>
    <dbReference type="NCBI Taxonomy" id="301880"/>
    <lineage>
        <taxon>Eukaryota</taxon>
        <taxon>Viridiplantae</taxon>
        <taxon>Streptophyta</taxon>
        <taxon>Embryophyta</taxon>
        <taxon>Tracheophyta</taxon>
        <taxon>Spermatophyta</taxon>
        <taxon>Magnoliopsida</taxon>
        <taxon>eudicotyledons</taxon>
        <taxon>Gunneridae</taxon>
        <taxon>Pentapetalae</taxon>
        <taxon>asterids</taxon>
        <taxon>campanulids</taxon>
        <taxon>Asterales</taxon>
        <taxon>Asteraceae</taxon>
        <taxon>Asteroideae</taxon>
        <taxon>Anthemideae</taxon>
        <taxon>Anthemidinae</taxon>
        <taxon>Tanacetum</taxon>
    </lineage>
</organism>
<evidence type="ECO:0000313" key="6">
    <source>
        <dbReference type="Proteomes" id="UP001151760"/>
    </source>
</evidence>
<feature type="region of interest" description="Disordered" evidence="3">
    <location>
        <begin position="130"/>
        <end position="152"/>
    </location>
</feature>
<dbReference type="InterPro" id="IPR036875">
    <property type="entry name" value="Znf_CCHC_sf"/>
</dbReference>
<feature type="domain" description="CCHC-type" evidence="4">
    <location>
        <begin position="152"/>
        <end position="169"/>
    </location>
</feature>
<feature type="coiled-coil region" evidence="2">
    <location>
        <begin position="564"/>
        <end position="599"/>
    </location>
</feature>
<sequence>MKNVVPAPPTDPLNTLDGSRVWEIHESHVSLPWDRFEFEKRAKVTTIEELKDLSSLALDELIVNLKLLEVVMEKDSEIHIGKKERVKSIYLKDKKESSDNETLTFGSDDEEYAMAVRNFKKLFRRKGKFVRQPREEKKSFQQRGEKKGKSDRKCFRCGDPNHLIGDCPKLSRNKDQKAFIGGSWSDSKYDAEDKTNDETCLMDQSSNEVTLNTSYYSDNASSLDNDSMQIEYDNLCEISLKIINKNKILKTKRDLLEKEILELNEKIKKLERSKEVEIVCKSCEKLKSENAENAKLKETQVKFDKSANSLREMLNNQKSPSCKIGLGFDSDKASTSGTKTMSFVGSSAEKGTDGSTIKVHGSTLPGSVSRNYGEKGTEHVFSPPMSSRSDFVITRKKLIHNSIDESKKPSLKPSPKSGIGYVKTESRSKTPPPRRNISSQPRYNTPQSRRNSRQPIHQNFYPMNWNNQQNQGFRSKLVDKGKRYKRRKESKGEDISTGFEDIIIGFEDISTGFEEVNTGGLGVSTETQAPKRTKEQIQQEEASLAEAIRLQTLEEEETAKQVHLDALLAKRLAKEEELIEQQKKRKAQVQFEAQFYTEEDWDAIRAKLEANAELKKDVL</sequence>
<dbReference type="SUPFAM" id="SSF57756">
    <property type="entry name" value="Retrovirus zinc finger-like domains"/>
    <property type="match status" value="1"/>
</dbReference>
<reference evidence="5" key="2">
    <citation type="submission" date="2022-01" db="EMBL/GenBank/DDBJ databases">
        <authorList>
            <person name="Yamashiro T."/>
            <person name="Shiraishi A."/>
            <person name="Satake H."/>
            <person name="Nakayama K."/>
        </authorList>
    </citation>
    <scope>NUCLEOTIDE SEQUENCE</scope>
</reference>
<feature type="compositionally biased region" description="Polar residues" evidence="3">
    <location>
        <begin position="436"/>
        <end position="453"/>
    </location>
</feature>
<dbReference type="PROSITE" id="PS50158">
    <property type="entry name" value="ZF_CCHC"/>
    <property type="match status" value="1"/>
</dbReference>
<feature type="coiled-coil region" evidence="2">
    <location>
        <begin position="246"/>
        <end position="273"/>
    </location>
</feature>
<evidence type="ECO:0000256" key="2">
    <source>
        <dbReference type="SAM" id="Coils"/>
    </source>
</evidence>
<reference evidence="5" key="1">
    <citation type="journal article" date="2022" name="Int. J. Mol. Sci.">
        <title>Draft Genome of Tanacetum Coccineum: Genomic Comparison of Closely Related Tanacetum-Family Plants.</title>
        <authorList>
            <person name="Yamashiro T."/>
            <person name="Shiraishi A."/>
            <person name="Nakayama K."/>
            <person name="Satake H."/>
        </authorList>
    </citation>
    <scope>NUCLEOTIDE SEQUENCE</scope>
</reference>
<feature type="region of interest" description="Disordered" evidence="3">
    <location>
        <begin position="342"/>
        <end position="386"/>
    </location>
</feature>
<evidence type="ECO:0000256" key="3">
    <source>
        <dbReference type="SAM" id="MobiDB-lite"/>
    </source>
</evidence>
<dbReference type="EMBL" id="BQNB010013159">
    <property type="protein sequence ID" value="GJT12580.1"/>
    <property type="molecule type" value="Genomic_DNA"/>
</dbReference>
<keyword evidence="1" id="KW-0479">Metal-binding</keyword>
<name>A0ABQ5BCK3_9ASTR</name>
<dbReference type="SMART" id="SM00343">
    <property type="entry name" value="ZnF_C2HC"/>
    <property type="match status" value="1"/>
</dbReference>
<gene>
    <name evidence="5" type="ORF">Tco_0859622</name>
</gene>
<dbReference type="InterPro" id="IPR001878">
    <property type="entry name" value="Znf_CCHC"/>
</dbReference>
<dbReference type="Gene3D" id="4.10.60.10">
    <property type="entry name" value="Zinc finger, CCHC-type"/>
    <property type="match status" value="1"/>
</dbReference>
<comment type="caution">
    <text evidence="5">The sequence shown here is derived from an EMBL/GenBank/DDBJ whole genome shotgun (WGS) entry which is preliminary data.</text>
</comment>
<keyword evidence="1" id="KW-0862">Zinc</keyword>
<keyword evidence="1" id="KW-0863">Zinc-finger</keyword>
<keyword evidence="6" id="KW-1185">Reference proteome</keyword>
<proteinExistence type="predicted"/>
<evidence type="ECO:0000259" key="4">
    <source>
        <dbReference type="PROSITE" id="PS50158"/>
    </source>
</evidence>